<feature type="compositionally biased region" description="Low complexity" evidence="4">
    <location>
        <begin position="103"/>
        <end position="124"/>
    </location>
</feature>
<dbReference type="Proteomes" id="UP000317650">
    <property type="component" value="Chromosome 11"/>
</dbReference>
<proteinExistence type="predicted"/>
<dbReference type="PANTHER" id="PTHR31500">
    <property type="entry name" value="AT-HOOK MOTIF NUCLEAR-LOCALIZED PROTEIN 9"/>
    <property type="match status" value="1"/>
</dbReference>
<dbReference type="Pfam" id="PF03479">
    <property type="entry name" value="PCC"/>
    <property type="match status" value="1"/>
</dbReference>
<evidence type="ECO:0000256" key="1">
    <source>
        <dbReference type="ARBA" id="ARBA00004123"/>
    </source>
</evidence>
<feature type="region of interest" description="Disordered" evidence="4">
    <location>
        <begin position="20"/>
        <end position="151"/>
    </location>
</feature>
<keyword evidence="7" id="KW-1185">Reference proteome</keyword>
<evidence type="ECO:0000256" key="2">
    <source>
        <dbReference type="ARBA" id="ARBA00023242"/>
    </source>
</evidence>
<dbReference type="EMBL" id="PYDT01000007">
    <property type="protein sequence ID" value="THU56594.1"/>
    <property type="molecule type" value="Genomic_DNA"/>
</dbReference>
<dbReference type="AlphaFoldDB" id="A0A4S8J6S7"/>
<feature type="domain" description="PPC" evidence="5">
    <location>
        <begin position="165"/>
        <end position="309"/>
    </location>
</feature>
<comment type="caution">
    <text evidence="6">The sequence shown here is derived from an EMBL/GenBank/DDBJ whole genome shotgun (WGS) entry which is preliminary data.</text>
</comment>
<dbReference type="PROSITE" id="PS51742">
    <property type="entry name" value="PPC"/>
    <property type="match status" value="1"/>
</dbReference>
<comment type="domain">
    <text evidence="3">The PPC domain mediates interactions between AHL proteins.</text>
</comment>
<accession>A0A4S8J6S7</accession>
<dbReference type="FunFam" id="3.30.1330.80:FF:000003">
    <property type="entry name" value="AT-hook motif nuclear-localized protein 1-like"/>
    <property type="match status" value="1"/>
</dbReference>
<evidence type="ECO:0000256" key="3">
    <source>
        <dbReference type="RuleBase" id="RU367031"/>
    </source>
</evidence>
<dbReference type="STRING" id="52838.A0A4S8J6S7"/>
<dbReference type="GO" id="GO:0003680">
    <property type="term" value="F:minor groove of adenine-thymine-rich DNA binding"/>
    <property type="evidence" value="ECO:0007669"/>
    <property type="project" value="UniProtKB-UniRule"/>
</dbReference>
<feature type="compositionally biased region" description="Gly residues" evidence="4">
    <location>
        <begin position="75"/>
        <end position="85"/>
    </location>
</feature>
<comment type="function">
    <text evidence="3">Transcription factor that specifically binds AT-rich DNA sequences related to the nuclear matrix attachment regions (MARs).</text>
</comment>
<dbReference type="SUPFAM" id="SSF117856">
    <property type="entry name" value="AF0104/ALDC/Ptd012-like"/>
    <property type="match status" value="1"/>
</dbReference>
<dbReference type="Gene3D" id="3.30.1330.80">
    <property type="entry name" value="Hypothetical protein, similar to alpha- acetolactate decarboxylase, domain 2"/>
    <property type="match status" value="1"/>
</dbReference>
<dbReference type="CDD" id="cd11378">
    <property type="entry name" value="DUF296"/>
    <property type="match status" value="1"/>
</dbReference>
<sequence>MDGRDAMAMSGPSSYYMAHRGIPGPGAGSQPGLHGAAQPGIRSMLNPGTSLAVPSSGLGTAAFQVESPPAVSSHDGGGGDLGEGGSQVEPAKRKRGRPRKYGPDGSVALALSPVSSSAAPPGTVMGPGSGSGSGAPTQKRRGRPPGTGRKQQLASLGEWFAGSAGSGFTPHIITIAEGEDIAAKILSFSQQGPRAVCILSANGAVSAVTLRQSATSGGTVTFEGRFEILCLSGSYMLTDNGGSRSRTGGLSISLSSPDGRVIGGGVAGQLIAATPVQVIVGSFIYAGSKAKNKTKASNETCAESELEVGDNQSTPYSALPNQNLNASSVMGSWPGLRPLDTRNAHVDIDLTRG</sequence>
<evidence type="ECO:0000259" key="5">
    <source>
        <dbReference type="PROSITE" id="PS51742"/>
    </source>
</evidence>
<reference evidence="6 7" key="1">
    <citation type="journal article" date="2019" name="Nat. Plants">
        <title>Genome sequencing of Musa balbisiana reveals subgenome evolution and function divergence in polyploid bananas.</title>
        <authorList>
            <person name="Yao X."/>
        </authorList>
    </citation>
    <scope>NUCLEOTIDE SEQUENCE [LARGE SCALE GENOMIC DNA]</scope>
    <source>
        <strain evidence="7">cv. DH-PKW</strain>
        <tissue evidence="6">Leaves</tissue>
    </source>
</reference>
<keyword evidence="2 3" id="KW-0539">Nucleus</keyword>
<name>A0A4S8J6S7_MUSBA</name>
<evidence type="ECO:0000313" key="6">
    <source>
        <dbReference type="EMBL" id="THU56594.1"/>
    </source>
</evidence>
<evidence type="ECO:0000313" key="7">
    <source>
        <dbReference type="Proteomes" id="UP000317650"/>
    </source>
</evidence>
<organism evidence="6 7">
    <name type="scientific">Musa balbisiana</name>
    <name type="common">Banana</name>
    <dbReference type="NCBI Taxonomy" id="52838"/>
    <lineage>
        <taxon>Eukaryota</taxon>
        <taxon>Viridiplantae</taxon>
        <taxon>Streptophyta</taxon>
        <taxon>Embryophyta</taxon>
        <taxon>Tracheophyta</taxon>
        <taxon>Spermatophyta</taxon>
        <taxon>Magnoliopsida</taxon>
        <taxon>Liliopsida</taxon>
        <taxon>Zingiberales</taxon>
        <taxon>Musaceae</taxon>
        <taxon>Musa</taxon>
    </lineage>
</organism>
<dbReference type="InterPro" id="IPR005175">
    <property type="entry name" value="PPC_dom"/>
</dbReference>
<keyword evidence="3" id="KW-0805">Transcription regulation</keyword>
<evidence type="ECO:0000256" key="4">
    <source>
        <dbReference type="SAM" id="MobiDB-lite"/>
    </source>
</evidence>
<dbReference type="GO" id="GO:0005634">
    <property type="term" value="C:nucleus"/>
    <property type="evidence" value="ECO:0007669"/>
    <property type="project" value="UniProtKB-SubCell"/>
</dbReference>
<dbReference type="InterPro" id="IPR039605">
    <property type="entry name" value="AHL"/>
</dbReference>
<gene>
    <name evidence="6" type="ORF">C4D60_Mb11t18880</name>
</gene>
<dbReference type="PANTHER" id="PTHR31500:SF9">
    <property type="entry name" value="AT-HOOK MOTIF NUCLEAR-LOCALIZED PROTEIN 9"/>
    <property type="match status" value="1"/>
</dbReference>
<keyword evidence="3" id="KW-0238">DNA-binding</keyword>
<protein>
    <recommendedName>
        <fullName evidence="3">AT-hook motif nuclear-localized protein</fullName>
    </recommendedName>
</protein>
<comment type="subcellular location">
    <subcellularLocation>
        <location evidence="1 3">Nucleus</location>
    </subcellularLocation>
</comment>
<keyword evidence="3" id="KW-0804">Transcription</keyword>